<name>A0A1G6K654_9FIRM</name>
<dbReference type="InterPro" id="IPR003593">
    <property type="entry name" value="AAA+_ATPase"/>
</dbReference>
<dbReference type="SUPFAM" id="SSF50331">
    <property type="entry name" value="MOP-like"/>
    <property type="match status" value="1"/>
</dbReference>
<feature type="domain" description="ABC transporter" evidence="4">
    <location>
        <begin position="4"/>
        <end position="240"/>
    </location>
</feature>
<gene>
    <name evidence="5" type="ORF">SAMN04487864_10483</name>
</gene>
<dbReference type="RefSeq" id="WP_093729776.1">
    <property type="nucleotide sequence ID" value="NZ_FMYW01000004.1"/>
</dbReference>
<dbReference type="Proteomes" id="UP000198943">
    <property type="component" value="Unassembled WGS sequence"/>
</dbReference>
<dbReference type="AlphaFoldDB" id="A0A1G6K654"/>
<dbReference type="FunFam" id="3.40.50.300:FF:000042">
    <property type="entry name" value="Maltose/maltodextrin ABC transporter, ATP-binding protein"/>
    <property type="match status" value="1"/>
</dbReference>
<dbReference type="InterPro" id="IPR003439">
    <property type="entry name" value="ABC_transporter-like_ATP-bd"/>
</dbReference>
<dbReference type="InterPro" id="IPR017871">
    <property type="entry name" value="ABC_transporter-like_CS"/>
</dbReference>
<keyword evidence="2" id="KW-0547">Nucleotide-binding</keyword>
<dbReference type="SUPFAM" id="SSF52540">
    <property type="entry name" value="P-loop containing nucleoside triphosphate hydrolases"/>
    <property type="match status" value="1"/>
</dbReference>
<sequence length="350" mass="39074">MAELKLQHIYKRYGNVTAVGDFNIEVADGEFISFLGPSGCGKTTTLRMIAGFEKPSEGVIMIGDQEISNAEKGYFLAPEKRGIGMVFQSYAVWPHMNVIDNVGYPLKIQNVPKEERLKQVMEMLELVHLKEYAERLPSQLSGGQQQRVALARALVAKPSLLLLDEPLSNLDAKLRESMRFEISAIQKELGITVIYVTHDQSEAMTMSDRIVVMSMGKVQQIGKPYDIYTKPANQMVADFIGLVNFIPATAKGDRIFMQGDEAISFPNPKKLAGEAVLAVRPEQITLSKTGGMVEGVMNHRFYMGDSVDYRVKVKDHIVRVIQKGAGYNTYQDGETVYLDFDNVMSFAKDE</sequence>
<protein>
    <submittedName>
        <fullName evidence="5">Iron(III) transport system ATP-binding protein</fullName>
    </submittedName>
</protein>
<keyword evidence="1" id="KW-0813">Transport</keyword>
<dbReference type="OrthoDB" id="9790614at2"/>
<dbReference type="InterPro" id="IPR047641">
    <property type="entry name" value="ABC_transpr_MalK/UgpC-like"/>
</dbReference>
<evidence type="ECO:0000313" key="5">
    <source>
        <dbReference type="EMBL" id="SDC26437.1"/>
    </source>
</evidence>
<reference evidence="6" key="1">
    <citation type="submission" date="2016-10" db="EMBL/GenBank/DDBJ databases">
        <authorList>
            <person name="Varghese N."/>
            <person name="Submissions S."/>
        </authorList>
    </citation>
    <scope>NUCLEOTIDE SEQUENCE [LARGE SCALE GENOMIC DNA]</scope>
    <source>
        <strain evidence="6">DSM 11005</strain>
    </source>
</reference>
<dbReference type="GO" id="GO:0140359">
    <property type="term" value="F:ABC-type transporter activity"/>
    <property type="evidence" value="ECO:0007669"/>
    <property type="project" value="UniProtKB-ARBA"/>
</dbReference>
<organism evidence="5 6">
    <name type="scientific">Succiniclasticum ruminis</name>
    <dbReference type="NCBI Taxonomy" id="40841"/>
    <lineage>
        <taxon>Bacteria</taxon>
        <taxon>Bacillati</taxon>
        <taxon>Bacillota</taxon>
        <taxon>Negativicutes</taxon>
        <taxon>Acidaminococcales</taxon>
        <taxon>Acidaminococcaceae</taxon>
        <taxon>Succiniclasticum</taxon>
    </lineage>
</organism>
<dbReference type="EMBL" id="FMYW01000004">
    <property type="protein sequence ID" value="SDC26437.1"/>
    <property type="molecule type" value="Genomic_DNA"/>
</dbReference>
<dbReference type="SMART" id="SM00382">
    <property type="entry name" value="AAA"/>
    <property type="match status" value="1"/>
</dbReference>
<dbReference type="GO" id="GO:0016887">
    <property type="term" value="F:ATP hydrolysis activity"/>
    <property type="evidence" value="ECO:0007669"/>
    <property type="project" value="InterPro"/>
</dbReference>
<dbReference type="GO" id="GO:0005524">
    <property type="term" value="F:ATP binding"/>
    <property type="evidence" value="ECO:0007669"/>
    <property type="project" value="UniProtKB-KW"/>
</dbReference>
<dbReference type="Pfam" id="PF00005">
    <property type="entry name" value="ABC_tran"/>
    <property type="match status" value="1"/>
</dbReference>
<evidence type="ECO:0000256" key="1">
    <source>
        <dbReference type="ARBA" id="ARBA00022448"/>
    </source>
</evidence>
<dbReference type="Gene3D" id="3.40.50.300">
    <property type="entry name" value="P-loop containing nucleotide triphosphate hydrolases"/>
    <property type="match status" value="1"/>
</dbReference>
<dbReference type="PANTHER" id="PTHR43875">
    <property type="entry name" value="MALTODEXTRIN IMPORT ATP-BINDING PROTEIN MSMX"/>
    <property type="match status" value="1"/>
</dbReference>
<evidence type="ECO:0000313" key="6">
    <source>
        <dbReference type="Proteomes" id="UP000198943"/>
    </source>
</evidence>
<dbReference type="InterPro" id="IPR008995">
    <property type="entry name" value="Mo/tungstate-bd_C_term_dom"/>
</dbReference>
<evidence type="ECO:0000259" key="4">
    <source>
        <dbReference type="PROSITE" id="PS50893"/>
    </source>
</evidence>
<dbReference type="Pfam" id="PF08402">
    <property type="entry name" value="TOBE_2"/>
    <property type="match status" value="1"/>
</dbReference>
<dbReference type="GO" id="GO:0055052">
    <property type="term" value="C:ATP-binding cassette (ABC) transporter complex, substrate-binding subunit-containing"/>
    <property type="evidence" value="ECO:0007669"/>
    <property type="project" value="TreeGrafter"/>
</dbReference>
<proteinExistence type="predicted"/>
<dbReference type="Gene3D" id="2.40.50.100">
    <property type="match status" value="1"/>
</dbReference>
<keyword evidence="3 5" id="KW-0067">ATP-binding</keyword>
<dbReference type="PROSITE" id="PS50893">
    <property type="entry name" value="ABC_TRANSPORTER_2"/>
    <property type="match status" value="1"/>
</dbReference>
<evidence type="ECO:0000256" key="2">
    <source>
        <dbReference type="ARBA" id="ARBA00022741"/>
    </source>
</evidence>
<evidence type="ECO:0000256" key="3">
    <source>
        <dbReference type="ARBA" id="ARBA00022840"/>
    </source>
</evidence>
<accession>A0A1G6K654</accession>
<dbReference type="InterPro" id="IPR013611">
    <property type="entry name" value="Transp-assoc_OB_typ2"/>
</dbReference>
<dbReference type="PANTHER" id="PTHR43875:SF1">
    <property type="entry name" value="OSMOPROTECTIVE COMPOUNDS UPTAKE ATP-BINDING PROTEIN GGTA"/>
    <property type="match status" value="1"/>
</dbReference>
<dbReference type="PROSITE" id="PS00211">
    <property type="entry name" value="ABC_TRANSPORTER_1"/>
    <property type="match status" value="1"/>
</dbReference>
<keyword evidence="6" id="KW-1185">Reference proteome</keyword>
<dbReference type="InterPro" id="IPR027417">
    <property type="entry name" value="P-loop_NTPase"/>
</dbReference>